<proteinExistence type="inferred from homology"/>
<dbReference type="SUPFAM" id="SSF54285">
    <property type="entry name" value="MoaD/ThiS"/>
    <property type="match status" value="1"/>
</dbReference>
<evidence type="ECO:0000313" key="6">
    <source>
        <dbReference type="EMBL" id="BAO00709.1"/>
    </source>
</evidence>
<dbReference type="InterPro" id="IPR044672">
    <property type="entry name" value="MOCS2A"/>
</dbReference>
<dbReference type="AlphaFoldDB" id="U3U8L5"/>
<evidence type="ECO:0000256" key="4">
    <source>
        <dbReference type="ARBA" id="ARBA00024200"/>
    </source>
</evidence>
<dbReference type="InterPro" id="IPR012675">
    <property type="entry name" value="Beta-grasp_dom_sf"/>
</dbReference>
<comment type="similarity">
    <text evidence="4">Belongs to the MoaD family.</text>
</comment>
<evidence type="ECO:0000256" key="3">
    <source>
        <dbReference type="ARBA" id="ARBA00023150"/>
    </source>
</evidence>
<dbReference type="STRING" id="1235990.BMSBPS_0373"/>
<keyword evidence="2" id="KW-0547">Nucleotide-binding</keyword>
<keyword evidence="3" id="KW-0501">Molybdenum cofactor biosynthesis</keyword>
<dbReference type="NCBIfam" id="TIGR01682">
    <property type="entry name" value="moaD"/>
    <property type="match status" value="1"/>
</dbReference>
<dbReference type="PATRIC" id="fig|1235990.3.peg.736"/>
<dbReference type="KEGG" id="pck:BMSBPS_0373"/>
<evidence type="ECO:0000256" key="1">
    <source>
        <dbReference type="ARBA" id="ARBA00005046"/>
    </source>
</evidence>
<evidence type="ECO:0000313" key="7">
    <source>
        <dbReference type="Proteomes" id="UP000016900"/>
    </source>
</evidence>
<evidence type="ECO:0000256" key="5">
    <source>
        <dbReference type="ARBA" id="ARBA00024247"/>
    </source>
</evidence>
<dbReference type="NCBIfam" id="NF008347">
    <property type="entry name" value="PRK11130.1"/>
    <property type="match status" value="1"/>
</dbReference>
<dbReference type="InterPro" id="IPR003749">
    <property type="entry name" value="ThiS/MoaD-like"/>
</dbReference>
<comment type="pathway">
    <text evidence="1">Cofactor biosynthesis; molybdopterin biosynthesis.</text>
</comment>
<sequence>MIRVLFFSRVRELTGVSILDIALEYNNVIELRKALSQKSKNWAIALEASEVLVSVNQTLVPMCHPLQEGDEIAFFPPVTGG</sequence>
<dbReference type="PANTHER" id="PTHR33359">
    <property type="entry name" value="MOLYBDOPTERIN SYNTHASE SULFUR CARRIER SUBUNIT"/>
    <property type="match status" value="1"/>
</dbReference>
<dbReference type="Proteomes" id="UP000016900">
    <property type="component" value="Chromosome"/>
</dbReference>
<organism evidence="6 7">
    <name type="scientific">Candidatus Pantoea carbekii</name>
    <dbReference type="NCBI Taxonomy" id="1235990"/>
    <lineage>
        <taxon>Bacteria</taxon>
        <taxon>Pseudomonadati</taxon>
        <taxon>Pseudomonadota</taxon>
        <taxon>Gammaproteobacteria</taxon>
        <taxon>Enterobacterales</taxon>
        <taxon>Erwiniaceae</taxon>
        <taxon>Pantoea</taxon>
    </lineage>
</organism>
<dbReference type="EMBL" id="AP012554">
    <property type="protein sequence ID" value="BAO00709.1"/>
    <property type="molecule type" value="Genomic_DNA"/>
</dbReference>
<protein>
    <recommendedName>
        <fullName evidence="5">Molybdopterin synthase sulfur carrier subunit</fullName>
    </recommendedName>
</protein>
<dbReference type="GO" id="GO:1990133">
    <property type="term" value="C:molybdopterin adenylyltransferase complex"/>
    <property type="evidence" value="ECO:0007669"/>
    <property type="project" value="TreeGrafter"/>
</dbReference>
<dbReference type="eggNOG" id="COG1977">
    <property type="taxonomic scope" value="Bacteria"/>
</dbReference>
<dbReference type="KEGG" id="hhs:HHS_07390"/>
<dbReference type="GO" id="GO:0000166">
    <property type="term" value="F:nucleotide binding"/>
    <property type="evidence" value="ECO:0007669"/>
    <property type="project" value="UniProtKB-KW"/>
</dbReference>
<dbReference type="InterPro" id="IPR016155">
    <property type="entry name" value="Mopterin_synth/thiamin_S_b"/>
</dbReference>
<dbReference type="OrthoDB" id="9801945at2"/>
<gene>
    <name evidence="6" type="ORF">HHS_07390</name>
</gene>
<evidence type="ECO:0000256" key="2">
    <source>
        <dbReference type="ARBA" id="ARBA00022741"/>
    </source>
</evidence>
<dbReference type="Pfam" id="PF02597">
    <property type="entry name" value="ThiS"/>
    <property type="match status" value="1"/>
</dbReference>
<name>U3U8L5_9GAMM</name>
<dbReference type="PANTHER" id="PTHR33359:SF1">
    <property type="entry name" value="MOLYBDOPTERIN SYNTHASE SULFUR CARRIER SUBUNIT"/>
    <property type="match status" value="1"/>
</dbReference>
<dbReference type="RefSeq" id="WP_022564728.1">
    <property type="nucleotide sequence ID" value="NZ_CP010907.1"/>
</dbReference>
<dbReference type="GO" id="GO:0006777">
    <property type="term" value="P:Mo-molybdopterin cofactor biosynthetic process"/>
    <property type="evidence" value="ECO:0007669"/>
    <property type="project" value="UniProtKB-KW"/>
</dbReference>
<reference evidence="6 7" key="1">
    <citation type="submission" date="2012-10" db="EMBL/GenBank/DDBJ databases">
        <title>Genome sequence of the symbiont of the pentatomidae stink bug Halyomorpha halys.</title>
        <authorList>
            <person name="Kobayashi H."/>
            <person name="Fujii-Muramatsu R."/>
            <person name="Takeishi K."/>
            <person name="Noda H."/>
        </authorList>
    </citation>
    <scope>NUCLEOTIDE SEQUENCE [LARGE SCALE GENOMIC DNA]</scope>
</reference>
<dbReference type="Gene3D" id="3.10.20.30">
    <property type="match status" value="1"/>
</dbReference>
<dbReference type="FunFam" id="3.10.20.30:FF:000010">
    <property type="entry name" value="Molybdopterin synthase sulfur carrier subunit"/>
    <property type="match status" value="1"/>
</dbReference>
<dbReference type="CDD" id="cd00754">
    <property type="entry name" value="Ubl_MoaD"/>
    <property type="match status" value="1"/>
</dbReference>
<keyword evidence="7" id="KW-1185">Reference proteome</keyword>
<accession>U3U8L5</accession>